<feature type="compositionally biased region" description="Basic residues" evidence="1">
    <location>
        <begin position="74"/>
        <end position="84"/>
    </location>
</feature>
<proteinExistence type="predicted"/>
<comment type="caution">
    <text evidence="2">The sequence shown here is derived from an EMBL/GenBank/DDBJ whole genome shotgun (WGS) entry which is preliminary data.</text>
</comment>
<evidence type="ECO:0000256" key="1">
    <source>
        <dbReference type="SAM" id="MobiDB-lite"/>
    </source>
</evidence>
<sequence length="84" mass="9182">MTSVRDIAARFCRLGVASHSESIVDADEIGDYDTFAFQDYRLEIKATMAGRAKPAKSTTNWQPMKTTTAGGASKLRHSSNAKKD</sequence>
<dbReference type="Proteomes" id="UP000051581">
    <property type="component" value="Unassembled WGS sequence"/>
</dbReference>
<accession>A0A0R1KVH4</accession>
<reference evidence="2 3" key="1">
    <citation type="journal article" date="2015" name="Genome Announc.">
        <title>Expanding the biotechnology potential of lactobacilli through comparative genomics of 213 strains and associated genera.</title>
        <authorList>
            <person name="Sun Z."/>
            <person name="Harris H.M."/>
            <person name="McCann A."/>
            <person name="Guo C."/>
            <person name="Argimon S."/>
            <person name="Zhang W."/>
            <person name="Yang X."/>
            <person name="Jeffery I.B."/>
            <person name="Cooney J.C."/>
            <person name="Kagawa T.F."/>
            <person name="Liu W."/>
            <person name="Song Y."/>
            <person name="Salvetti E."/>
            <person name="Wrobel A."/>
            <person name="Rasinkangas P."/>
            <person name="Parkhill J."/>
            <person name="Rea M.C."/>
            <person name="O'Sullivan O."/>
            <person name="Ritari J."/>
            <person name="Douillard F.P."/>
            <person name="Paul Ross R."/>
            <person name="Yang R."/>
            <person name="Briner A.E."/>
            <person name="Felis G.E."/>
            <person name="de Vos W.M."/>
            <person name="Barrangou R."/>
            <person name="Klaenhammer T.R."/>
            <person name="Caufield P.W."/>
            <person name="Cui Y."/>
            <person name="Zhang H."/>
            <person name="O'Toole P.W."/>
        </authorList>
    </citation>
    <scope>NUCLEOTIDE SEQUENCE [LARGE SCALE GENOMIC DNA]</scope>
    <source>
        <strain evidence="2 3">DSM 19904</strain>
    </source>
</reference>
<keyword evidence="3" id="KW-1185">Reference proteome</keyword>
<protein>
    <submittedName>
        <fullName evidence="2">Uncharacterized protein</fullName>
    </submittedName>
</protein>
<evidence type="ECO:0000313" key="3">
    <source>
        <dbReference type="Proteomes" id="UP000051581"/>
    </source>
</evidence>
<dbReference type="EMBL" id="AZEA01000015">
    <property type="protein sequence ID" value="KRK87838.1"/>
    <property type="molecule type" value="Genomic_DNA"/>
</dbReference>
<feature type="compositionally biased region" description="Polar residues" evidence="1">
    <location>
        <begin position="56"/>
        <end position="70"/>
    </location>
</feature>
<dbReference type="AlphaFoldDB" id="A0A0R1KVH4"/>
<evidence type="ECO:0000313" key="2">
    <source>
        <dbReference type="EMBL" id="KRK87838.1"/>
    </source>
</evidence>
<name>A0A0R1KVH4_9LACO</name>
<feature type="region of interest" description="Disordered" evidence="1">
    <location>
        <begin position="50"/>
        <end position="84"/>
    </location>
</feature>
<gene>
    <name evidence="2" type="ORF">FD17_GL000779</name>
</gene>
<organism evidence="2 3">
    <name type="scientific">Lentilactobacillus sunkii DSM 19904</name>
    <dbReference type="NCBI Taxonomy" id="1423808"/>
    <lineage>
        <taxon>Bacteria</taxon>
        <taxon>Bacillati</taxon>
        <taxon>Bacillota</taxon>
        <taxon>Bacilli</taxon>
        <taxon>Lactobacillales</taxon>
        <taxon>Lactobacillaceae</taxon>
        <taxon>Lentilactobacillus</taxon>
    </lineage>
</organism>